<proteinExistence type="predicted"/>
<dbReference type="AlphaFoldDB" id="A0A6H2A3V9"/>
<evidence type="ECO:0000313" key="2">
    <source>
        <dbReference type="EMBL" id="QJA54130.1"/>
    </source>
</evidence>
<protein>
    <submittedName>
        <fullName evidence="2">Putative peptidase</fullName>
    </submittedName>
</protein>
<sequence length="129" mass="14336">MENFRYFEYSDFTCKCGCGLNNQSISHVKKLDIARGIAGIPFVVTCGCRCSKHNKEVGGSETSSHLIGCATDILADTSTKRYRILSGLIGAGFERIEIGYKKAWGDKTKQWIHVDDDLSKPQGVLWIET</sequence>
<organism evidence="2">
    <name type="scientific">viral metagenome</name>
    <dbReference type="NCBI Taxonomy" id="1070528"/>
    <lineage>
        <taxon>unclassified sequences</taxon>
        <taxon>metagenomes</taxon>
        <taxon>organismal metagenomes</taxon>
    </lineage>
</organism>
<reference evidence="2" key="1">
    <citation type="submission" date="2020-03" db="EMBL/GenBank/DDBJ databases">
        <title>The deep terrestrial virosphere.</title>
        <authorList>
            <person name="Holmfeldt K."/>
            <person name="Nilsson E."/>
            <person name="Simone D."/>
            <person name="Lopez-Fernandez M."/>
            <person name="Wu X."/>
            <person name="de Brujin I."/>
            <person name="Lundin D."/>
            <person name="Andersson A."/>
            <person name="Bertilsson S."/>
            <person name="Dopson M."/>
        </authorList>
    </citation>
    <scope>NUCLEOTIDE SEQUENCE</scope>
    <source>
        <strain evidence="2">TM448A04398</strain>
    </source>
</reference>
<gene>
    <name evidence="2" type="ORF">TM448A04398_0010</name>
</gene>
<dbReference type="InterPro" id="IPR013230">
    <property type="entry name" value="Peptidase_M15A_C"/>
</dbReference>
<dbReference type="Gene3D" id="3.30.1380.10">
    <property type="match status" value="1"/>
</dbReference>
<dbReference type="SUPFAM" id="SSF55166">
    <property type="entry name" value="Hedgehog/DD-peptidase"/>
    <property type="match status" value="1"/>
</dbReference>
<name>A0A6H2A3V9_9ZZZZ</name>
<dbReference type="EMBL" id="MT144479">
    <property type="protein sequence ID" value="QJA54130.1"/>
    <property type="molecule type" value="Genomic_DNA"/>
</dbReference>
<dbReference type="Pfam" id="PF08291">
    <property type="entry name" value="Peptidase_M15_3"/>
    <property type="match status" value="1"/>
</dbReference>
<dbReference type="InterPro" id="IPR009045">
    <property type="entry name" value="Zn_M74/Hedgehog-like"/>
</dbReference>
<feature type="domain" description="Peptidase M15A C-terminal" evidence="1">
    <location>
        <begin position="6"/>
        <end position="100"/>
    </location>
</feature>
<evidence type="ECO:0000259" key="1">
    <source>
        <dbReference type="Pfam" id="PF08291"/>
    </source>
</evidence>
<accession>A0A6H2A3V9</accession>